<dbReference type="Proteomes" id="UP000270296">
    <property type="component" value="Unassembled WGS sequence"/>
</dbReference>
<dbReference type="Pfam" id="PF05577">
    <property type="entry name" value="Peptidase_S28"/>
    <property type="match status" value="1"/>
</dbReference>
<dbReference type="Gene3D" id="3.40.50.1820">
    <property type="entry name" value="alpha/beta hydrolase"/>
    <property type="match status" value="2"/>
</dbReference>
<dbReference type="GO" id="GO:0008239">
    <property type="term" value="F:dipeptidyl-peptidase activity"/>
    <property type="evidence" value="ECO:0007669"/>
    <property type="project" value="TreeGrafter"/>
</dbReference>
<dbReference type="GO" id="GO:0070008">
    <property type="term" value="F:serine-type exopeptidase activity"/>
    <property type="evidence" value="ECO:0007669"/>
    <property type="project" value="InterPro"/>
</dbReference>
<evidence type="ECO:0000256" key="3">
    <source>
        <dbReference type="ARBA" id="ARBA00022729"/>
    </source>
</evidence>
<proteinExistence type="inferred from homology"/>
<dbReference type="PANTHER" id="PTHR11010">
    <property type="entry name" value="PROTEASE S28 PRO-X CARBOXYPEPTIDASE-RELATED"/>
    <property type="match status" value="1"/>
</dbReference>
<accession>A0A183IRS0</accession>
<name>A0A183IRS0_9BILA</name>
<keyword evidence="2" id="KW-0645">Protease</keyword>
<evidence type="ECO:0000313" key="6">
    <source>
        <dbReference type="EMBL" id="VDP09744.1"/>
    </source>
</evidence>
<protein>
    <submittedName>
        <fullName evidence="8">Serine protease K12H4.7</fullName>
    </submittedName>
</protein>
<dbReference type="OrthoDB" id="1735038at2759"/>
<dbReference type="WBParaSite" id="SBAD_0000656101-mRNA-1">
    <property type="protein sequence ID" value="SBAD_0000656101-mRNA-1"/>
    <property type="gene ID" value="SBAD_0000656101"/>
</dbReference>
<dbReference type="GO" id="GO:0006508">
    <property type="term" value="P:proteolysis"/>
    <property type="evidence" value="ECO:0007669"/>
    <property type="project" value="UniProtKB-KW"/>
</dbReference>
<dbReference type="FunFam" id="1.20.120.980:FF:000003">
    <property type="entry name" value="Serine protease 16"/>
    <property type="match status" value="1"/>
</dbReference>
<keyword evidence="5" id="KW-0325">Glycoprotein</keyword>
<dbReference type="AlphaFoldDB" id="A0A183IRS0"/>
<keyword evidence="3" id="KW-0732">Signal</keyword>
<sequence length="257" mass="29164">MTTSNLKWLSSDQALADIAYFIATMNQQYGFVQPRWITFGGSYAGSFTVVRQFVKSVYVSGALSAWSRLKYPHLITGSIASSGPVQAQLNFPEYLKVVSNSFSAYDPECVSTLKSAILKMQSLLKTTVGQQKLKHWLRLCTKIDPEDQLSTINLYETIADKFSDVVQYNQVNRGIHHEILTIDRICDIMTNKSIVDPVIRMGKAIQYYLDSYNEPCLEYDYGQMIKHLKNVTFQNEDSCKFSLILQTSQNKITLCTS</sequence>
<dbReference type="SUPFAM" id="SSF53474">
    <property type="entry name" value="alpha/beta-Hydrolases"/>
    <property type="match status" value="1"/>
</dbReference>
<dbReference type="PANTHER" id="PTHR11010:SF117">
    <property type="entry name" value="SERINE PROTEASE 16"/>
    <property type="match status" value="1"/>
</dbReference>
<keyword evidence="7" id="KW-1185">Reference proteome</keyword>
<dbReference type="EMBL" id="UZAM01009649">
    <property type="protein sequence ID" value="VDP09744.1"/>
    <property type="molecule type" value="Genomic_DNA"/>
</dbReference>
<evidence type="ECO:0000313" key="8">
    <source>
        <dbReference type="WBParaSite" id="SBAD_0000656101-mRNA-1"/>
    </source>
</evidence>
<reference evidence="6 7" key="2">
    <citation type="submission" date="2018-11" db="EMBL/GenBank/DDBJ databases">
        <authorList>
            <consortium name="Pathogen Informatics"/>
        </authorList>
    </citation>
    <scope>NUCLEOTIDE SEQUENCE [LARGE SCALE GENOMIC DNA]</scope>
</reference>
<evidence type="ECO:0000256" key="2">
    <source>
        <dbReference type="ARBA" id="ARBA00022670"/>
    </source>
</evidence>
<dbReference type="InterPro" id="IPR008758">
    <property type="entry name" value="Peptidase_S28"/>
</dbReference>
<reference evidence="8" key="1">
    <citation type="submission" date="2016-06" db="UniProtKB">
        <authorList>
            <consortium name="WormBaseParasite"/>
        </authorList>
    </citation>
    <scope>IDENTIFICATION</scope>
</reference>
<dbReference type="InterPro" id="IPR042269">
    <property type="entry name" value="Ser_carbopepase_S28_SKS"/>
</dbReference>
<gene>
    <name evidence="6" type="ORF">SBAD_LOCUS6319</name>
</gene>
<evidence type="ECO:0000256" key="5">
    <source>
        <dbReference type="ARBA" id="ARBA00023180"/>
    </source>
</evidence>
<evidence type="ECO:0000313" key="7">
    <source>
        <dbReference type="Proteomes" id="UP000270296"/>
    </source>
</evidence>
<evidence type="ECO:0000256" key="1">
    <source>
        <dbReference type="ARBA" id="ARBA00011079"/>
    </source>
</evidence>
<dbReference type="Gene3D" id="1.20.120.980">
    <property type="entry name" value="Serine carboxypeptidase S28, SKS domain"/>
    <property type="match status" value="1"/>
</dbReference>
<comment type="similarity">
    <text evidence="1">Belongs to the peptidase S28 family.</text>
</comment>
<organism evidence="8">
    <name type="scientific">Soboliphyme baturini</name>
    <dbReference type="NCBI Taxonomy" id="241478"/>
    <lineage>
        <taxon>Eukaryota</taxon>
        <taxon>Metazoa</taxon>
        <taxon>Ecdysozoa</taxon>
        <taxon>Nematoda</taxon>
        <taxon>Enoplea</taxon>
        <taxon>Dorylaimia</taxon>
        <taxon>Dioctophymatida</taxon>
        <taxon>Dioctophymatoidea</taxon>
        <taxon>Soboliphymatidae</taxon>
        <taxon>Soboliphyme</taxon>
    </lineage>
</organism>
<dbReference type="InterPro" id="IPR029058">
    <property type="entry name" value="AB_hydrolase_fold"/>
</dbReference>
<evidence type="ECO:0000256" key="4">
    <source>
        <dbReference type="ARBA" id="ARBA00022801"/>
    </source>
</evidence>
<keyword evidence="4" id="KW-0378">Hydrolase</keyword>